<keyword evidence="4" id="KW-0493">Microtubule</keyword>
<evidence type="ECO:0000256" key="5">
    <source>
        <dbReference type="ARBA" id="ARBA00023212"/>
    </source>
</evidence>
<feature type="region of interest" description="Disordered" evidence="6">
    <location>
        <begin position="193"/>
        <end position="213"/>
    </location>
</feature>
<dbReference type="GeneID" id="25264514"/>
<dbReference type="OMA" id="SWARLIN"/>
<evidence type="ECO:0000313" key="10">
    <source>
        <dbReference type="Proteomes" id="UP000027361"/>
    </source>
</evidence>
<comment type="caution">
    <text evidence="9">The sequence shown here is derived from an EMBL/GenBank/DDBJ whole genome shotgun (WGS) entry which is preliminary data.</text>
</comment>
<keyword evidence="5" id="KW-0206">Cytoskeleton</keyword>
<dbReference type="GO" id="GO:0043015">
    <property type="term" value="F:gamma-tubulin binding"/>
    <property type="evidence" value="ECO:0007669"/>
    <property type="project" value="InterPro"/>
</dbReference>
<dbReference type="InParanoid" id="A0A066VTP1"/>
<evidence type="ECO:0000313" key="9">
    <source>
        <dbReference type="EMBL" id="KDN45097.1"/>
    </source>
</evidence>
<name>A0A066VTP1_TILAU</name>
<protein>
    <recommendedName>
        <fullName evidence="11">Spindle pole body component</fullName>
    </recommendedName>
</protein>
<dbReference type="GO" id="GO:0000278">
    <property type="term" value="P:mitotic cell cycle"/>
    <property type="evidence" value="ECO:0007669"/>
    <property type="project" value="TreeGrafter"/>
</dbReference>
<evidence type="ECO:0008006" key="11">
    <source>
        <dbReference type="Google" id="ProtNLM"/>
    </source>
</evidence>
<dbReference type="PANTHER" id="PTHR19302:SF70">
    <property type="entry name" value="GAMMA-TUBULIN COMPLEX COMPONENT 6"/>
    <property type="match status" value="1"/>
</dbReference>
<dbReference type="GO" id="GO:0005816">
    <property type="term" value="C:spindle pole body"/>
    <property type="evidence" value="ECO:0007669"/>
    <property type="project" value="UniProtKB-ARBA"/>
</dbReference>
<dbReference type="Gene3D" id="1.20.120.1900">
    <property type="entry name" value="Gamma-tubulin complex, C-terminal domain"/>
    <property type="match status" value="1"/>
</dbReference>
<sequence>MTLSCFPEMGDIRPPSLSGDDPMKFDALSSLPSPFQVSPLPPSTLLDGDPVLQSWLKAEGIQGFSLADDGADSLPSVDSRPIGANSRSEEHRVLSETAVSVPTIRDAISSGPLKSAQHTAESRNLDPCSRTWDDWYHICEVQNDESMPNSGWRAAPRPARLLSDMTITQDNDAYSRSLLEALVLETEGFQLAPASSEGPQQGGSPQSSQYVTRRPAPSYEMFSVLRSLLLTASTGNSSELFQWDPKRAAYRWSGAMQQKKRAELYLEHVKSILKGKARDPSGQNNPPIPSFEDWAGTERIAGLSLPASEASISACLEVGSLLRRLVDRVAALRNAAGGDSAPEVGAMCHAVEVVVEYVQQCLTAWNSSVAPERESKVGLVRLKKDLAEIKALLGNLASLMNCSLRHRPPFKMPCNLRDSSSVLTHVYAHYSSLAASSPPMIQHTLMWILEKTSHAWRNDLAAWVGWPGAKASKMQNEIGEDGFTNASERGIGHASSRGGSRCGSQRKLVPWAGARVEWTLDARGEEDVGYTLLPAKLPTFISIEKARSLLEAGRALRLLRKAADSNHPLLKELDSLEADAALDLPSWLSSPQAYTAKQRQLMTRIKELQYSIAMWRKGRGGFEEALARDQPSTINLTRGAAVPDLSVASAALHNPARLLARLNAASSMALPEDECVGEEDTQGKASSEMVEFKTLIAPVADSLGRKGNAAGRTPSAQVSNRPAQQMLNLLLQWSKLINAALISVFFRDLGFPAYLETCRQFLLLGSQSFSHSMQELLFSDGISDEGQQRLLRSGEAPLRAPAEGLSKLLASEGWPPPAGQFTPRFNAAVIEVVSVMRESGGSYQRTCTLVPFVNRGHQATRDALKDLDERLSFALVDPSVSRIRGHSHSKWQEPDSIDALDWLTLSFHPPSLIAPLLTQQAQLSYQRILNFLLRIMRVKVVLRGLHLRLVKLRSHVGTSIEIDQSALYAFQHLAQHFMAALGGYVEQVAVDDVWRSFQLRLEQLQRDAESQDDSFLLASDGQDEMMLLGDADDGAGNSTVFGGVRGGGSSTVADVLDFAGEGSSAKGAAAGTAGGSRTAMSAPLKDVFSIARYHERVLDRIIVACFQKQRQGALSGLMNELFDLVLAFSSVLRQCEEERGDASRPALLGRAYSLGSRFEKKFAVLVRALRIIERCGRKSYVAAAGGERQGGRARAPPNLTGGASLDAAAAEEVAKLEEEAQEDLRMLERESWARKSSSESELAAQLLARLDLAGVYV</sequence>
<dbReference type="EMBL" id="JMSN01000045">
    <property type="protein sequence ID" value="KDN45097.1"/>
    <property type="molecule type" value="Genomic_DNA"/>
</dbReference>
<dbReference type="GO" id="GO:0051011">
    <property type="term" value="F:microtubule minus-end binding"/>
    <property type="evidence" value="ECO:0007669"/>
    <property type="project" value="TreeGrafter"/>
</dbReference>
<gene>
    <name evidence="9" type="ORF">K437DRAFT_256756</name>
</gene>
<dbReference type="GO" id="GO:0000922">
    <property type="term" value="C:spindle pole"/>
    <property type="evidence" value="ECO:0007669"/>
    <property type="project" value="InterPro"/>
</dbReference>
<accession>A0A066VTP1</accession>
<dbReference type="OrthoDB" id="775571at2759"/>
<dbReference type="GO" id="GO:0051225">
    <property type="term" value="P:spindle assembly"/>
    <property type="evidence" value="ECO:0007669"/>
    <property type="project" value="TreeGrafter"/>
</dbReference>
<feature type="region of interest" description="Disordered" evidence="6">
    <location>
        <begin position="482"/>
        <end position="501"/>
    </location>
</feature>
<reference evidence="9 10" key="1">
    <citation type="submission" date="2014-05" db="EMBL/GenBank/DDBJ databases">
        <title>Draft genome sequence of a rare smut relative, Tilletiaria anomala UBC 951.</title>
        <authorList>
            <consortium name="DOE Joint Genome Institute"/>
            <person name="Toome M."/>
            <person name="Kuo A."/>
            <person name="Henrissat B."/>
            <person name="Lipzen A."/>
            <person name="Tritt A."/>
            <person name="Yoshinaga Y."/>
            <person name="Zane M."/>
            <person name="Barry K."/>
            <person name="Grigoriev I.V."/>
            <person name="Spatafora J.W."/>
            <person name="Aimea M.C."/>
        </authorList>
    </citation>
    <scope>NUCLEOTIDE SEQUENCE [LARGE SCALE GENOMIC DNA]</scope>
    <source>
        <strain evidence="9 10">UBC 951</strain>
    </source>
</reference>
<comment type="subcellular location">
    <subcellularLocation>
        <location evidence="1">Cytoplasm</location>
        <location evidence="1">Cytoskeleton</location>
    </subcellularLocation>
</comment>
<keyword evidence="3" id="KW-0963">Cytoplasm</keyword>
<dbReference type="GO" id="GO:0005874">
    <property type="term" value="C:microtubule"/>
    <property type="evidence" value="ECO:0007669"/>
    <property type="project" value="UniProtKB-KW"/>
</dbReference>
<dbReference type="InterPro" id="IPR041470">
    <property type="entry name" value="GCP_N"/>
</dbReference>
<keyword evidence="10" id="KW-1185">Reference proteome</keyword>
<dbReference type="InterPro" id="IPR042241">
    <property type="entry name" value="GCP_C_sf"/>
</dbReference>
<dbReference type="Pfam" id="PF17681">
    <property type="entry name" value="GCP_N_terminal"/>
    <property type="match status" value="1"/>
</dbReference>
<evidence type="ECO:0000259" key="8">
    <source>
        <dbReference type="Pfam" id="PF17681"/>
    </source>
</evidence>
<feature type="compositionally biased region" description="Low complexity" evidence="6">
    <location>
        <begin position="193"/>
        <end position="209"/>
    </location>
</feature>
<feature type="region of interest" description="Disordered" evidence="6">
    <location>
        <begin position="1"/>
        <end position="30"/>
    </location>
</feature>
<evidence type="ECO:0000256" key="4">
    <source>
        <dbReference type="ARBA" id="ARBA00022701"/>
    </source>
</evidence>
<feature type="domain" description="Gamma tubulin complex component protein N-terminal" evidence="8">
    <location>
        <begin position="298"/>
        <end position="597"/>
    </location>
</feature>
<dbReference type="GO" id="GO:0051321">
    <property type="term" value="P:meiotic cell cycle"/>
    <property type="evidence" value="ECO:0007669"/>
    <property type="project" value="TreeGrafter"/>
</dbReference>
<evidence type="ECO:0000256" key="3">
    <source>
        <dbReference type="ARBA" id="ARBA00022490"/>
    </source>
</evidence>
<dbReference type="GO" id="GO:0000930">
    <property type="term" value="C:gamma-tubulin complex"/>
    <property type="evidence" value="ECO:0007669"/>
    <property type="project" value="UniProtKB-ARBA"/>
</dbReference>
<dbReference type="RefSeq" id="XP_013243059.1">
    <property type="nucleotide sequence ID" value="XM_013387605.1"/>
</dbReference>
<feature type="domain" description="Gamma tubulin complex component C-terminal" evidence="7">
    <location>
        <begin position="755"/>
        <end position="1256"/>
    </location>
</feature>
<evidence type="ECO:0000259" key="7">
    <source>
        <dbReference type="Pfam" id="PF04130"/>
    </source>
</evidence>
<dbReference type="GO" id="GO:0007020">
    <property type="term" value="P:microtubule nucleation"/>
    <property type="evidence" value="ECO:0007669"/>
    <property type="project" value="InterPro"/>
</dbReference>
<dbReference type="PANTHER" id="PTHR19302">
    <property type="entry name" value="GAMMA TUBULIN COMPLEX PROTEIN"/>
    <property type="match status" value="1"/>
</dbReference>
<organism evidence="9 10">
    <name type="scientific">Tilletiaria anomala (strain ATCC 24038 / CBS 436.72 / UBC 951)</name>
    <dbReference type="NCBI Taxonomy" id="1037660"/>
    <lineage>
        <taxon>Eukaryota</taxon>
        <taxon>Fungi</taxon>
        <taxon>Dikarya</taxon>
        <taxon>Basidiomycota</taxon>
        <taxon>Ustilaginomycotina</taxon>
        <taxon>Exobasidiomycetes</taxon>
        <taxon>Georgefischeriales</taxon>
        <taxon>Tilletiariaceae</taxon>
        <taxon>Tilletiaria</taxon>
    </lineage>
</organism>
<dbReference type="HOGENOM" id="CLU_267642_0_0_1"/>
<evidence type="ECO:0000256" key="6">
    <source>
        <dbReference type="SAM" id="MobiDB-lite"/>
    </source>
</evidence>
<dbReference type="Proteomes" id="UP000027361">
    <property type="component" value="Unassembled WGS sequence"/>
</dbReference>
<dbReference type="STRING" id="1037660.A0A066VTP1"/>
<evidence type="ECO:0000256" key="2">
    <source>
        <dbReference type="ARBA" id="ARBA00010337"/>
    </source>
</evidence>
<dbReference type="GO" id="GO:0031122">
    <property type="term" value="P:cytoplasmic microtubule organization"/>
    <property type="evidence" value="ECO:0007669"/>
    <property type="project" value="TreeGrafter"/>
</dbReference>
<dbReference type="AlphaFoldDB" id="A0A066VTP1"/>
<comment type="similarity">
    <text evidence="2">Belongs to the TUBGCP family.</text>
</comment>
<evidence type="ECO:0000256" key="1">
    <source>
        <dbReference type="ARBA" id="ARBA00004245"/>
    </source>
</evidence>
<dbReference type="InterPro" id="IPR007259">
    <property type="entry name" value="GCP"/>
</dbReference>
<dbReference type="InterPro" id="IPR040457">
    <property type="entry name" value="GCP_C"/>
</dbReference>
<feature type="region of interest" description="Disordered" evidence="6">
    <location>
        <begin position="68"/>
        <end position="97"/>
    </location>
</feature>
<proteinExistence type="inferred from homology"/>
<dbReference type="Pfam" id="PF04130">
    <property type="entry name" value="GCP_C_terminal"/>
    <property type="match status" value="1"/>
</dbReference>